<dbReference type="CDD" id="cd09254">
    <property type="entry name" value="AP_delta-COPI_MHD"/>
    <property type="match status" value="1"/>
</dbReference>
<evidence type="ECO:0000256" key="12">
    <source>
        <dbReference type="SAM" id="Coils"/>
    </source>
</evidence>
<dbReference type="SUPFAM" id="SSF49447">
    <property type="entry name" value="Second domain of Mu2 adaptin subunit (ap50) of ap2 adaptor"/>
    <property type="match status" value="1"/>
</dbReference>
<dbReference type="Pfam" id="PF00928">
    <property type="entry name" value="Adap_comp_sub"/>
    <property type="match status" value="1"/>
</dbReference>
<reference evidence="15" key="2">
    <citation type="submission" date="2011-01" db="EMBL/GenBank/DDBJ databases">
        <authorList>
            <person name="Zhao B.P."/>
            <person name="Ren Z.A."/>
            <person name="Li C.D."/>
        </authorList>
    </citation>
    <scope>NUCLEOTIDE SEQUENCE</scope>
    <source>
        <strain evidence="15">BPK282A1</strain>
    </source>
</reference>
<dbReference type="PANTHER" id="PTHR10121">
    <property type="entry name" value="COATOMER SUBUNIT DELTA"/>
    <property type="match status" value="1"/>
</dbReference>
<dbReference type="SUPFAM" id="SSF64356">
    <property type="entry name" value="SNARE-like"/>
    <property type="match status" value="1"/>
</dbReference>
<evidence type="ECO:0000313" key="17">
    <source>
        <dbReference type="Proteomes" id="UP000008980"/>
    </source>
</evidence>
<evidence type="ECO:0000256" key="6">
    <source>
        <dbReference type="ARBA" id="ARBA00022927"/>
    </source>
</evidence>
<keyword evidence="4 10" id="KW-0963">Cytoplasm</keyword>
<dbReference type="GO" id="GO:0030126">
    <property type="term" value="C:COPI vesicle coat"/>
    <property type="evidence" value="ECO:0007669"/>
    <property type="project" value="UniProtKB-UniRule"/>
</dbReference>
<dbReference type="GO" id="GO:0006890">
    <property type="term" value="P:retrograde vesicle-mediated transport, Golgi to endoplasmic reticulum"/>
    <property type="evidence" value="ECO:0007669"/>
    <property type="project" value="UniProtKB-UniRule"/>
</dbReference>
<dbReference type="Gene3D" id="3.30.450.60">
    <property type="match status" value="1"/>
</dbReference>
<evidence type="ECO:0000256" key="3">
    <source>
        <dbReference type="ARBA" id="ARBA00022448"/>
    </source>
</evidence>
<evidence type="ECO:0000256" key="5">
    <source>
        <dbReference type="ARBA" id="ARBA00022892"/>
    </source>
</evidence>
<dbReference type="AlphaFoldDB" id="A0A3Q8IAE4"/>
<keyword evidence="3 10" id="KW-0813">Transport</keyword>
<protein>
    <recommendedName>
        <fullName evidence="10">Coatomer subunit delta</fullName>
    </recommendedName>
</protein>
<reference evidence="14 18" key="4">
    <citation type="journal article" date="2018" name="Sci. Rep.">
        <title>A complete Leishmania donovani reference genome identifies novel genetic variations associated with virulence.</title>
        <authorList>
            <person name="Lypaczewski P."/>
            <person name="Hoshizaki J."/>
            <person name="Zhang W.-W."/>
            <person name="McCall L.-I."/>
            <person name="Torcivia-Rodriguez J."/>
            <person name="Simonyan V."/>
            <person name="Kaur A."/>
            <person name="Dewar K."/>
            <person name="Matlashewski G."/>
        </authorList>
    </citation>
    <scope>NUCLEOTIDE SEQUENCE [LARGE SCALE GENOMIC DNA]</scope>
    <source>
        <strain evidence="14 18">LdCL</strain>
    </source>
</reference>
<dbReference type="GO" id="GO:0051645">
    <property type="term" value="P:Golgi localization"/>
    <property type="evidence" value="ECO:0007669"/>
    <property type="project" value="TreeGrafter"/>
</dbReference>
<evidence type="ECO:0000313" key="14">
    <source>
        <dbReference type="EMBL" id="AYU77702.1"/>
    </source>
</evidence>
<name>A0A3Q8IAE4_LEIDO</name>
<dbReference type="Proteomes" id="UP000008980">
    <property type="component" value="Chromosome 16"/>
</dbReference>
<proteinExistence type="inferred from homology"/>
<dbReference type="VEuPathDB" id="TriTrypDB:LdCL_160017500"/>
<dbReference type="EMBL" id="FR799603">
    <property type="protein sequence ID" value="CBZ33103.1"/>
    <property type="molecule type" value="Genomic_DNA"/>
</dbReference>
<evidence type="ECO:0000256" key="4">
    <source>
        <dbReference type="ARBA" id="ARBA00022490"/>
    </source>
</evidence>
<evidence type="ECO:0000259" key="13">
    <source>
        <dbReference type="PROSITE" id="PS51072"/>
    </source>
</evidence>
<evidence type="ECO:0000256" key="8">
    <source>
        <dbReference type="ARBA" id="ARBA00023136"/>
    </source>
</evidence>
<keyword evidence="9 10" id="KW-0968">Cytoplasmic vesicle</keyword>
<comment type="subcellular location">
    <subcellularLocation>
        <location evidence="10 11">Cytoplasm</location>
    </subcellularLocation>
    <subcellularLocation>
        <location evidence="10 11">Cytoplasmic vesicle</location>
        <location evidence="10 11">COPI-coated vesicle membrane</location>
        <topology evidence="10 11">Peripheral membrane protein</topology>
        <orientation evidence="10 11">Cytoplasmic side</orientation>
    </subcellularLocation>
    <subcellularLocation>
        <location evidence="10 11">Golgi apparatus membrane</location>
        <topology evidence="10 11">Peripheral membrane protein</topology>
        <orientation evidence="10 11">Cytoplasmic side</orientation>
    </subcellularLocation>
</comment>
<reference evidence="19" key="6">
    <citation type="submission" date="2019-02" db="EMBL/GenBank/DDBJ databases">
        <title>FDA dAtabase for Regulatory Grade micrObial Sequences (FDA-ARGOS): Supporting development and validation of Infectious Disease Dx tests.</title>
        <authorList>
            <person name="Duncan R."/>
            <person name="Fisher C."/>
            <person name="Tallon L."/>
            <person name="Sadzewicz L."/>
            <person name="Sengamalay N."/>
            <person name="Ott S."/>
            <person name="Godinez A."/>
            <person name="Nagaraj S."/>
            <person name="Vavikolanu K."/>
            <person name="Nadendla S."/>
            <person name="Aluvathingal J."/>
            <person name="Sichtig H."/>
        </authorList>
    </citation>
    <scope>NUCLEOTIDE SEQUENCE [LARGE SCALE GENOMIC DNA]</scope>
    <source>
        <strain evidence="19">FDAARGOS_361</strain>
    </source>
</reference>
<gene>
    <name evidence="16" type="ORF">CGC21_24795</name>
    <name evidence="15" type="ORF">LDBPK_161230</name>
    <name evidence="14" type="ORF">LdCL_160017500</name>
</gene>
<dbReference type="PANTHER" id="PTHR10121:SF0">
    <property type="entry name" value="COATOMER SUBUNIT DELTA"/>
    <property type="match status" value="1"/>
</dbReference>
<dbReference type="CDD" id="cd14830">
    <property type="entry name" value="Delta_COP_N"/>
    <property type="match status" value="1"/>
</dbReference>
<dbReference type="InterPro" id="IPR027059">
    <property type="entry name" value="Coatomer_dsu"/>
</dbReference>
<organism evidence="14 18">
    <name type="scientific">Leishmania donovani</name>
    <dbReference type="NCBI Taxonomy" id="5661"/>
    <lineage>
        <taxon>Eukaryota</taxon>
        <taxon>Discoba</taxon>
        <taxon>Euglenozoa</taxon>
        <taxon>Kinetoplastea</taxon>
        <taxon>Metakinetoplastina</taxon>
        <taxon>Trypanosomatida</taxon>
        <taxon>Trypanosomatidae</taxon>
        <taxon>Leishmaniinae</taxon>
        <taxon>Leishmania</taxon>
    </lineage>
</organism>
<dbReference type="GO" id="GO:0006888">
    <property type="term" value="P:endoplasmic reticulum to Golgi vesicle-mediated transport"/>
    <property type="evidence" value="ECO:0007669"/>
    <property type="project" value="TreeGrafter"/>
</dbReference>
<evidence type="ECO:0000256" key="10">
    <source>
        <dbReference type="RuleBase" id="RU364018"/>
    </source>
</evidence>
<dbReference type="GeneID" id="13393146"/>
<evidence type="ECO:0000313" key="18">
    <source>
        <dbReference type="Proteomes" id="UP000274082"/>
    </source>
</evidence>
<keyword evidence="5 10" id="KW-0931">ER-Golgi transport</keyword>
<dbReference type="InterPro" id="IPR028565">
    <property type="entry name" value="MHD"/>
</dbReference>
<dbReference type="VEuPathDB" id="TriTrypDB:LdBPK_161230.1"/>
<dbReference type="EMBL" id="RHLC01000028">
    <property type="protein sequence ID" value="TPP51127.1"/>
    <property type="molecule type" value="Genomic_DNA"/>
</dbReference>
<evidence type="ECO:0000256" key="1">
    <source>
        <dbReference type="ARBA" id="ARBA00010516"/>
    </source>
</evidence>
<keyword evidence="12" id="KW-0175">Coiled coil</keyword>
<dbReference type="GO" id="GO:0000139">
    <property type="term" value="C:Golgi membrane"/>
    <property type="evidence" value="ECO:0007669"/>
    <property type="project" value="UniProtKB-SubCell"/>
</dbReference>
<accession>A0A3Q8IAE4</accession>
<accession>E9BCX7</accession>
<evidence type="ECO:0000256" key="7">
    <source>
        <dbReference type="ARBA" id="ARBA00023034"/>
    </source>
</evidence>
<comment type="similarity">
    <text evidence="1 10">Belongs to the adaptor complexes medium subunit family. Delta-COP subfamily.</text>
</comment>
<reference evidence="16" key="5">
    <citation type="submission" date="2019-02" db="EMBL/GenBank/DDBJ databases">
        <title>FDA dAtabase for Regulatory Grade micrObial Sequences (FDA-ARGOS): Supporting development and validation of Infectious Disease Dx tests.</title>
        <authorList>
            <person name="Duncan R."/>
            <person name="Fisher C."/>
            <person name="Tallon L.J."/>
            <person name="Sadzewicz L."/>
            <person name="Sengamalay N."/>
            <person name="Ott S."/>
            <person name="Godinez A."/>
            <person name="Nagaraj S."/>
            <person name="Nadendla S."/>
            <person name="Sichtig H."/>
        </authorList>
    </citation>
    <scope>NUCLEOTIDE SEQUENCE</scope>
    <source>
        <strain evidence="16">FDAARGOS_361</strain>
    </source>
</reference>
<dbReference type="PROSITE" id="PS51072">
    <property type="entry name" value="MHD"/>
    <property type="match status" value="1"/>
</dbReference>
<dbReference type="OMA" id="VQFRTHP"/>
<reference evidence="15 17" key="1">
    <citation type="journal article" date="2011" name="Genome Res.">
        <title>Whole genome sequencing of multiple Leishmania donovani clinical isolates provides insights into population structure and mechanisms of drug resistance.</title>
        <authorList>
            <person name="Downing T."/>
            <person name="Imamura H."/>
            <person name="Decuypere S."/>
            <person name="Clark T.G."/>
            <person name="Coombs G.H."/>
            <person name="Cotton J.A."/>
            <person name="Hilley J.D."/>
            <person name="de Doncker S."/>
            <person name="Maes I."/>
            <person name="Mottram J.C."/>
            <person name="Quail M.A."/>
            <person name="Rijal S."/>
            <person name="Sanders M."/>
            <person name="Schonian G."/>
            <person name="Stark O."/>
            <person name="Sundar S."/>
            <person name="Vanaerschot M."/>
            <person name="Hertz-Fowler C."/>
            <person name="Dujardin J.C."/>
            <person name="Berriman M."/>
        </authorList>
    </citation>
    <scope>NUCLEOTIDE SEQUENCE [LARGE SCALE GENOMIC DNA]</scope>
    <source>
        <strain evidence="15 17">BPK282A1</strain>
    </source>
</reference>
<dbReference type="Proteomes" id="UP000318447">
    <property type="component" value="Unassembled WGS sequence"/>
</dbReference>
<dbReference type="EMBL" id="CP029515">
    <property type="protein sequence ID" value="AYU77702.1"/>
    <property type="molecule type" value="Genomic_DNA"/>
</dbReference>
<dbReference type="VEuPathDB" id="TriTrypDB:LDHU3_16.1500"/>
<dbReference type="OrthoDB" id="10266042at2759"/>
<dbReference type="FunFam" id="3.30.450.60:FF:000003">
    <property type="entry name" value="Coatomer subunit delta"/>
    <property type="match status" value="1"/>
</dbReference>
<dbReference type="InterPro" id="IPR011012">
    <property type="entry name" value="Longin-like_dom_sf"/>
</dbReference>
<dbReference type="Proteomes" id="UP000274082">
    <property type="component" value="Chromosome 16"/>
</dbReference>
<feature type="coiled-coil region" evidence="12">
    <location>
        <begin position="139"/>
        <end position="168"/>
    </location>
</feature>
<reference evidence="17" key="3">
    <citation type="submission" date="2011-02" db="EMBL/GenBank/DDBJ databases">
        <title>Whole genome sequencing of Leishmania donovani clinical lines reveals dynamic variation related to drug resistance.</title>
        <authorList>
            <person name="Downing T."/>
            <person name="Imamura H."/>
            <person name="Sanders M."/>
            <person name="Decuypere S."/>
            <person name="Hertz-Fowler C."/>
            <person name="Clark T.G."/>
            <person name="Rijal S."/>
            <person name="Sundar S."/>
            <person name="Quail M.A."/>
            <person name="De Doncker S."/>
            <person name="Maes I."/>
            <person name="Vanaerschot M."/>
            <person name="Stark O."/>
            <person name="Schonian G."/>
            <person name="Dujardin J.C."/>
            <person name="Berriman M."/>
        </authorList>
    </citation>
    <scope>NUCLEOTIDE SEQUENCE [LARGE SCALE GENOMIC DNA]</scope>
    <source>
        <strain evidence="17">BPK282A1</strain>
    </source>
</reference>
<evidence type="ECO:0000256" key="11">
    <source>
        <dbReference type="RuleBase" id="RU366052"/>
    </source>
</evidence>
<dbReference type="KEGG" id="ldo:LDBPK_161230"/>
<evidence type="ECO:0000256" key="9">
    <source>
        <dbReference type="ARBA" id="ARBA00023329"/>
    </source>
</evidence>
<dbReference type="Gene3D" id="2.60.40.1170">
    <property type="entry name" value="Mu homology domain, subdomain B"/>
    <property type="match status" value="2"/>
</dbReference>
<dbReference type="InterPro" id="IPR036168">
    <property type="entry name" value="AP2_Mu_C_sf"/>
</dbReference>
<comment type="subunit">
    <text evidence="2 10">Oligomeric complex that consists of at least the alpha, beta, beta', gamma, delta, epsilon and zeta subunits.</text>
</comment>
<keyword evidence="6 10" id="KW-0653">Protein transport</keyword>
<keyword evidence="18" id="KW-1185">Reference proteome</keyword>
<dbReference type="GO" id="GO:0015031">
    <property type="term" value="P:protein transport"/>
    <property type="evidence" value="ECO:0007669"/>
    <property type="project" value="UniProtKB-KW"/>
</dbReference>
<comment type="function">
    <text evidence="10">The coatomer is a cytosolic protein complex that binds to dilysine motifs and reversibly associates with Golgi non-clathrin-coated vesicles, which further mediate biosynthetic protein transport from the ER, via the Golgi up to the trans Golgi network. Coatomer complex is required for budding from Golgi membranes, and is essential for the retrograde Golgi-to-ER transport of dilysine-tagged proteins.</text>
</comment>
<keyword evidence="8 10" id="KW-0472">Membrane</keyword>
<keyword evidence="7 10" id="KW-0333">Golgi apparatus</keyword>
<dbReference type="RefSeq" id="XP_003859810.1">
    <property type="nucleotide sequence ID" value="XM_003859762.1"/>
</dbReference>
<evidence type="ECO:0000256" key="2">
    <source>
        <dbReference type="ARBA" id="ARBA00011775"/>
    </source>
</evidence>
<sequence length="536" mass="57783">MTVISAGVVNKQGRIVLARQFTDISRVRIEGLLSAFPRLLESSMSKQVTYIDAGTVRYVYQPIEELFLVLVTTTKSNIVEDLATLHLMGRLIPEYVPEGITEASLEAHSFEVFFALDEVVVCGKRENSTVEQIRVYLEMDSYEERMALEEKQRQMAEAKKITAEHARKMRERRMAGGGPTGGVYGGISSDDPNYGGFGSSSAAGGNMSLYTGGGGGMETAYPAPSATISSHTSAPLKMAAAPRSGMCLGKARKTDISSKIQKEMGITASQAPDAFGGASDPVAMGHNAVELPVAMVPQEAVNITVEEKMSATLQREGEPTPIDIKGELTVLVADPQQDHIKLMLAPVSDAFTFRAHAKVNKTLFASDQVLAMADGKPFPVQQPVTILRWRLSNSSVTAPINFTCWPESSSITIEYELADPNTRPLQPVRLVIPLYGASLQDVQPSTGTYQAVDGQHVIWTIDAVDGHQNTSGNIEIAADSDHGANGEELFFPIRVALSSQVSIAHVNVTEVVSTQNGNAVPFSQQLRLVSDSVQVL</sequence>
<evidence type="ECO:0000313" key="19">
    <source>
        <dbReference type="Proteomes" id="UP000318447"/>
    </source>
</evidence>
<feature type="domain" description="MHD" evidence="13">
    <location>
        <begin position="298"/>
        <end position="536"/>
    </location>
</feature>
<evidence type="ECO:0000313" key="15">
    <source>
        <dbReference type="EMBL" id="CBZ33103.1"/>
    </source>
</evidence>
<evidence type="ECO:0000313" key="16">
    <source>
        <dbReference type="EMBL" id="TPP51127.1"/>
    </source>
</evidence>